<dbReference type="AlphaFoldDB" id="A0A4P7NXD3"/>
<accession>A0A4P7NXD3</accession>
<sequence precursor="true">MIKKIVGLALIGMVSLPAQAFTEACQLVAQMAGPNYENKPNRFGSMQSPDEMPKTLNAQLVGRNGGWFIYQGDTAWFDVNHCAPIIHSVGSRSVEMVPVLLNKETGHNAVINGIFLIKTYRQEHIDLIAERYGFQKVSPLPNRFTAVFDVKPQTSYDHLIETLDRDRDIEFAAPLLSEPHYRPDKRPTP</sequence>
<dbReference type="RefSeq" id="WP_135795090.1">
    <property type="nucleotide sequence ID" value="NZ_CP032096.1"/>
</dbReference>
<dbReference type="EMBL" id="CP032096">
    <property type="protein sequence ID" value="QBZ82377.1"/>
    <property type="molecule type" value="Genomic_DNA"/>
</dbReference>
<feature type="signal peptide" evidence="1">
    <location>
        <begin position="1"/>
        <end position="20"/>
    </location>
</feature>
<evidence type="ECO:0000256" key="1">
    <source>
        <dbReference type="SAM" id="SignalP"/>
    </source>
</evidence>
<protein>
    <submittedName>
        <fullName evidence="2">Uncharacterized protein</fullName>
    </submittedName>
</protein>
<gene>
    <name evidence="2" type="ORF">GHNINEIG_00407</name>
</gene>
<reference evidence="2 3" key="1">
    <citation type="submission" date="2018-08" db="EMBL/GenBank/DDBJ databases">
        <title>Horizontal acquisition of hydrogen conversion ability and other habitat adaptations in Hydrogenovibrio crunogenus strains.</title>
        <authorList>
            <person name="Gonnella G."/>
            <person name="Adam N."/>
            <person name="Perner M."/>
        </authorList>
    </citation>
    <scope>NUCLEOTIDE SEQUENCE [LARGE SCALE GENOMIC DNA]</scope>
    <source>
        <strain evidence="2 3">SP-41</strain>
    </source>
</reference>
<dbReference type="Proteomes" id="UP000296201">
    <property type="component" value="Chromosome"/>
</dbReference>
<organism evidence="2 3">
    <name type="scientific">Hydrogenovibrio crunogenus</name>
    <dbReference type="NCBI Taxonomy" id="39765"/>
    <lineage>
        <taxon>Bacteria</taxon>
        <taxon>Pseudomonadati</taxon>
        <taxon>Pseudomonadota</taxon>
        <taxon>Gammaproteobacteria</taxon>
        <taxon>Thiotrichales</taxon>
        <taxon>Piscirickettsiaceae</taxon>
        <taxon>Hydrogenovibrio</taxon>
    </lineage>
</organism>
<feature type="chain" id="PRO_5020250393" evidence="1">
    <location>
        <begin position="21"/>
        <end position="189"/>
    </location>
</feature>
<evidence type="ECO:0000313" key="2">
    <source>
        <dbReference type="EMBL" id="QBZ82377.1"/>
    </source>
</evidence>
<keyword evidence="3" id="KW-1185">Reference proteome</keyword>
<keyword evidence="1" id="KW-0732">Signal</keyword>
<proteinExistence type="predicted"/>
<name>A0A4P7NXD3_9GAMM</name>
<dbReference type="OrthoDB" id="5612073at2"/>
<evidence type="ECO:0000313" key="3">
    <source>
        <dbReference type="Proteomes" id="UP000296201"/>
    </source>
</evidence>